<proteinExistence type="predicted"/>
<evidence type="ECO:0000313" key="3">
    <source>
        <dbReference type="EMBL" id="KAG8498075.1"/>
    </source>
</evidence>
<dbReference type="InterPro" id="IPR029472">
    <property type="entry name" value="Copia-like_N"/>
</dbReference>
<dbReference type="SUPFAM" id="SSF53098">
    <property type="entry name" value="Ribonuclease H-like"/>
    <property type="match status" value="1"/>
</dbReference>
<dbReference type="AlphaFoldDB" id="A0A8J5ZAG4"/>
<dbReference type="InterPro" id="IPR036397">
    <property type="entry name" value="RNaseH_sf"/>
</dbReference>
<dbReference type="Pfam" id="PF25597">
    <property type="entry name" value="SH3_retrovirus"/>
    <property type="match status" value="1"/>
</dbReference>
<feature type="domain" description="Integrase catalytic" evidence="2">
    <location>
        <begin position="456"/>
        <end position="623"/>
    </location>
</feature>
<dbReference type="Proteomes" id="UP000701853">
    <property type="component" value="Chromosome 3"/>
</dbReference>
<dbReference type="InterPro" id="IPR001584">
    <property type="entry name" value="Integrase_cat-core"/>
</dbReference>
<sequence length="765" mass="86620">MGDVNETLSETETLQITQNVNQGITQSELNSSLIITNHRLDGKNFLQWSQSVLMVICGRGKLGYINGEIPRPTTADPTYATWELNNSIVMAWLINSMEGHISRTYLFFKTAKDMWDAVKENYSDLGNAFQVFEIKLKLKDIRQGTLEVTHYYNNLKILWQELDMYYEADWGEGLERTKFMTHLNNERLYEFLVGLNRELDEVRGRILGRSPLPTIGEAFAEVRREEKRRLVMMGDSKEPKPVTSLGNRPTETSALISRGPQPQKPRAGNDSGSTRPWCNHCNRVGHTKEKCFKLHGYPEKKQKDNKTALLSSTAANDVLDVRLTKTQLETLHKIIGTSTAHGSLATQGTALNIAFGSNNQSSWILNSGASNHMTGEVQITENFSLDEVLHVPNLSCNLLSISKLIKDEKVLAEFSAIGCVIQEQKSGRMIGTAKVDDGLYVWNKDSTQGGLALSTSKEDTIMLWHRSDLWGASRVKNITGARWFITFIDDHTRVCWVYLLKEKSETPKVFQNFHSMVRTQFSSTIHTLHTDNGKEYFNSVLSPYLSDQGIIHQGSCPDTPQQNRIFERKNQHLLVVARAIMFTMNVPKYLWGEAVLTACYLINRMPAKVLNFQTPLNTLLKAFPLFRVPNLPAKIFGCKAFVHNHQPNQSKLDPRAHTCIFIGYSLTQKGYKCYSPTLRRMFVSQDITFFKNEPYFAPSHLQGETFNEDETLNTLFIIPHNPTTTIINKPNNQGATVIPDLDTVSLVQQEVSTILPNNNTTTEVQ</sequence>
<dbReference type="Gene3D" id="3.30.420.10">
    <property type="entry name" value="Ribonuclease H-like superfamily/Ribonuclease H"/>
    <property type="match status" value="1"/>
</dbReference>
<dbReference type="OrthoDB" id="999366at2759"/>
<reference evidence="3 4" key="1">
    <citation type="journal article" date="2021" name="bioRxiv">
        <title>The Gossypium anomalum genome as a resource for cotton improvement and evolutionary analysis of hybrid incompatibility.</title>
        <authorList>
            <person name="Grover C.E."/>
            <person name="Yuan D."/>
            <person name="Arick M.A."/>
            <person name="Miller E.R."/>
            <person name="Hu G."/>
            <person name="Peterson D.G."/>
            <person name="Wendel J.F."/>
            <person name="Udall J.A."/>
        </authorList>
    </citation>
    <scope>NUCLEOTIDE SEQUENCE [LARGE SCALE GENOMIC DNA]</scope>
    <source>
        <strain evidence="3">JFW-Udall</strain>
        <tissue evidence="3">Leaf</tissue>
    </source>
</reference>
<dbReference type="Pfam" id="PF14244">
    <property type="entry name" value="Retrotran_gag_3"/>
    <property type="match status" value="1"/>
</dbReference>
<dbReference type="InterPro" id="IPR039537">
    <property type="entry name" value="Retrotran_Ty1/copia-like"/>
</dbReference>
<dbReference type="PANTHER" id="PTHR42648:SF22">
    <property type="entry name" value="REVERSE TRANSCRIPTASE TY1_COPIA-TYPE DOMAIN-CONTAINING PROTEIN"/>
    <property type="match status" value="1"/>
</dbReference>
<keyword evidence="4" id="KW-1185">Reference proteome</keyword>
<dbReference type="PROSITE" id="PS50994">
    <property type="entry name" value="INTEGRASE"/>
    <property type="match status" value="1"/>
</dbReference>
<evidence type="ECO:0000256" key="1">
    <source>
        <dbReference type="SAM" id="MobiDB-lite"/>
    </source>
</evidence>
<dbReference type="PANTHER" id="PTHR42648">
    <property type="entry name" value="TRANSPOSASE, PUTATIVE-RELATED"/>
    <property type="match status" value="1"/>
</dbReference>
<dbReference type="GO" id="GO:0015074">
    <property type="term" value="P:DNA integration"/>
    <property type="evidence" value="ECO:0007669"/>
    <property type="project" value="InterPro"/>
</dbReference>
<dbReference type="InterPro" id="IPR057670">
    <property type="entry name" value="SH3_retrovirus"/>
</dbReference>
<dbReference type="InterPro" id="IPR012337">
    <property type="entry name" value="RNaseH-like_sf"/>
</dbReference>
<comment type="caution">
    <text evidence="3">The sequence shown here is derived from an EMBL/GenBank/DDBJ whole genome shotgun (WGS) entry which is preliminary data.</text>
</comment>
<evidence type="ECO:0000313" key="4">
    <source>
        <dbReference type="Proteomes" id="UP000701853"/>
    </source>
</evidence>
<name>A0A8J5ZAG4_9ROSI</name>
<organism evidence="3 4">
    <name type="scientific">Gossypium anomalum</name>
    <dbReference type="NCBI Taxonomy" id="47600"/>
    <lineage>
        <taxon>Eukaryota</taxon>
        <taxon>Viridiplantae</taxon>
        <taxon>Streptophyta</taxon>
        <taxon>Embryophyta</taxon>
        <taxon>Tracheophyta</taxon>
        <taxon>Spermatophyta</taxon>
        <taxon>Magnoliopsida</taxon>
        <taxon>eudicotyledons</taxon>
        <taxon>Gunneridae</taxon>
        <taxon>Pentapetalae</taxon>
        <taxon>rosids</taxon>
        <taxon>malvids</taxon>
        <taxon>Malvales</taxon>
        <taxon>Malvaceae</taxon>
        <taxon>Malvoideae</taxon>
        <taxon>Gossypium</taxon>
    </lineage>
</organism>
<accession>A0A8J5ZAG4</accession>
<protein>
    <recommendedName>
        <fullName evidence="2">Integrase catalytic domain-containing protein</fullName>
    </recommendedName>
</protein>
<dbReference type="GO" id="GO:0003676">
    <property type="term" value="F:nucleic acid binding"/>
    <property type="evidence" value="ECO:0007669"/>
    <property type="project" value="InterPro"/>
</dbReference>
<feature type="compositionally biased region" description="Polar residues" evidence="1">
    <location>
        <begin position="244"/>
        <end position="255"/>
    </location>
</feature>
<evidence type="ECO:0000259" key="2">
    <source>
        <dbReference type="PROSITE" id="PS50994"/>
    </source>
</evidence>
<feature type="region of interest" description="Disordered" evidence="1">
    <location>
        <begin position="232"/>
        <end position="275"/>
    </location>
</feature>
<dbReference type="EMBL" id="JAHUZN010000003">
    <property type="protein sequence ID" value="KAG8498075.1"/>
    <property type="molecule type" value="Genomic_DNA"/>
</dbReference>
<dbReference type="Pfam" id="PF00665">
    <property type="entry name" value="rve"/>
    <property type="match status" value="1"/>
</dbReference>
<gene>
    <name evidence="3" type="ORF">CXB51_007302</name>
</gene>